<sequence>MDQDVFPPKISSLLMTAEPHYIPGYRGYCPQYKYNVGSTYGQQTGQLLRDPAVAHSDKLVLQSGQPIQPRPPPGPPGHQRMSQRRPVSDVQKLTASMVPGYTGFIPRAECFFSHTYADTCRDALRLFEKEQRVATKRHLQTTSLDGETGLRTQTYASAGGGGGIDGRFHSRASVAERRGGDSPSDRVTFKIPSRPLTCLAKEVPLYRSSPALRVLNSPYNMDSDDPYKWFMSGYTGYVPRERFLIGAGYPVTTNRALREFSSKLDRTSAWRGGTMAPLSPWRPDLLDGMRPHSHHEGKAVATLTALPGHLPDIVQHKGAQPPSRNVIYAPDMGLIPNYTGYVPGYKFQYGHTYGQLTEDALGMSTMQKEILAN</sequence>
<dbReference type="AlphaFoldDB" id="A0AAJ7WTE8"/>
<evidence type="ECO:0000256" key="6">
    <source>
        <dbReference type="ARBA" id="ARBA00035661"/>
    </source>
</evidence>
<comment type="function">
    <text evidence="5">Microtubule inner protein (MIP) part of the dynein-decorated doublet microtubules (DMTs) in cilia axoneme, which is required for motile cilia beating.</text>
</comment>
<keyword evidence="3" id="KW-0206">Cytoskeleton</keyword>
<keyword evidence="10" id="KW-1185">Reference proteome</keyword>
<gene>
    <name evidence="11" type="primary">FAM166B</name>
</gene>
<comment type="similarity">
    <text evidence="6">Belongs to the CIMIP2 family.</text>
</comment>
<evidence type="ECO:0000256" key="8">
    <source>
        <dbReference type="SAM" id="MobiDB-lite"/>
    </source>
</evidence>
<dbReference type="InterPro" id="IPR018902">
    <property type="entry name" value="CMI2A-C-like_dom"/>
</dbReference>
<reference evidence="11" key="1">
    <citation type="submission" date="2025-08" db="UniProtKB">
        <authorList>
            <consortium name="RefSeq"/>
        </authorList>
    </citation>
    <scope>IDENTIFICATION</scope>
    <source>
        <tissue evidence="11">Sperm</tissue>
    </source>
</reference>
<dbReference type="CTD" id="730112"/>
<organism evidence="10 11">
    <name type="scientific">Petromyzon marinus</name>
    <name type="common">Sea lamprey</name>
    <dbReference type="NCBI Taxonomy" id="7757"/>
    <lineage>
        <taxon>Eukaryota</taxon>
        <taxon>Metazoa</taxon>
        <taxon>Chordata</taxon>
        <taxon>Craniata</taxon>
        <taxon>Vertebrata</taxon>
        <taxon>Cyclostomata</taxon>
        <taxon>Hyperoartia</taxon>
        <taxon>Petromyzontiformes</taxon>
        <taxon>Petromyzontidae</taxon>
        <taxon>Petromyzon</taxon>
    </lineage>
</organism>
<comment type="subcellular location">
    <subcellularLocation>
        <location evidence="1">Cytoplasm</location>
        <location evidence="1">Cytoskeleton</location>
        <location evidence="1">Cilium axoneme</location>
    </subcellularLocation>
</comment>
<dbReference type="GO" id="GO:0015630">
    <property type="term" value="C:microtubule cytoskeleton"/>
    <property type="evidence" value="ECO:0007669"/>
    <property type="project" value="UniProtKB-ARBA"/>
</dbReference>
<evidence type="ECO:0000256" key="5">
    <source>
        <dbReference type="ARBA" id="ARBA00035003"/>
    </source>
</evidence>
<protein>
    <recommendedName>
        <fullName evidence="7">Ciliary microtubule inner protein 2B</fullName>
    </recommendedName>
</protein>
<dbReference type="PANTHER" id="PTHR22146:SF8">
    <property type="entry name" value="PROTEIN FAM166B"/>
    <property type="match status" value="1"/>
</dbReference>
<evidence type="ECO:0000256" key="2">
    <source>
        <dbReference type="ARBA" id="ARBA00022490"/>
    </source>
</evidence>
<evidence type="ECO:0000313" key="10">
    <source>
        <dbReference type="Proteomes" id="UP001318040"/>
    </source>
</evidence>
<evidence type="ECO:0000256" key="7">
    <source>
        <dbReference type="ARBA" id="ARBA00041163"/>
    </source>
</evidence>
<dbReference type="Proteomes" id="UP001318040">
    <property type="component" value="Chromosome 13"/>
</dbReference>
<dbReference type="KEGG" id="pmrn:116941973"/>
<name>A0AAJ7WTE8_PETMA</name>
<proteinExistence type="inferred from homology"/>
<evidence type="ECO:0000256" key="4">
    <source>
        <dbReference type="ARBA" id="ARBA00023273"/>
    </source>
</evidence>
<evidence type="ECO:0000259" key="9">
    <source>
        <dbReference type="Pfam" id="PF10629"/>
    </source>
</evidence>
<dbReference type="RefSeq" id="XP_032809300.1">
    <property type="nucleotide sequence ID" value="XM_032953409.1"/>
</dbReference>
<evidence type="ECO:0000256" key="3">
    <source>
        <dbReference type="ARBA" id="ARBA00023212"/>
    </source>
</evidence>
<evidence type="ECO:0000256" key="1">
    <source>
        <dbReference type="ARBA" id="ARBA00004430"/>
    </source>
</evidence>
<dbReference type="Pfam" id="PF10629">
    <property type="entry name" value="CMI2B-like"/>
    <property type="match status" value="2"/>
</dbReference>
<feature type="domain" description="Ciliary microtubule inner protein 2A-C-like" evidence="9">
    <location>
        <begin position="333"/>
        <end position="359"/>
    </location>
</feature>
<feature type="domain" description="Ciliary microtubule inner protein 2A-C-like" evidence="9">
    <location>
        <begin position="18"/>
        <end position="64"/>
    </location>
</feature>
<evidence type="ECO:0000313" key="11">
    <source>
        <dbReference type="RefSeq" id="XP_032809300.1"/>
    </source>
</evidence>
<feature type="region of interest" description="Disordered" evidence="8">
    <location>
        <begin position="62"/>
        <end position="88"/>
    </location>
</feature>
<accession>A0AAJ7WTE8</accession>
<dbReference type="GO" id="GO:0005930">
    <property type="term" value="C:axoneme"/>
    <property type="evidence" value="ECO:0007669"/>
    <property type="project" value="UniProtKB-SubCell"/>
</dbReference>
<keyword evidence="4" id="KW-0966">Cell projection</keyword>
<dbReference type="PANTHER" id="PTHR22146">
    <property type="entry name" value="CAT EYE SYNDROME CRITICAL REGION PROTEIN 6"/>
    <property type="match status" value="1"/>
</dbReference>
<keyword evidence="2" id="KW-0963">Cytoplasm</keyword>